<keyword evidence="2" id="KW-1185">Reference proteome</keyword>
<protein>
    <submittedName>
        <fullName evidence="1">Cephalosporin esterase</fullName>
    </submittedName>
</protein>
<dbReference type="InterPro" id="IPR029058">
    <property type="entry name" value="AB_hydrolase_fold"/>
</dbReference>
<evidence type="ECO:0000313" key="1">
    <source>
        <dbReference type="EMBL" id="GAW08881.1"/>
    </source>
</evidence>
<dbReference type="SUPFAM" id="SSF53474">
    <property type="entry name" value="alpha/beta-Hydrolases"/>
    <property type="match status" value="1"/>
</dbReference>
<comment type="caution">
    <text evidence="1">The sequence shown here is derived from an EMBL/GenBank/DDBJ whole genome shotgun (WGS) entry which is preliminary data.</text>
</comment>
<dbReference type="EMBL" id="BDGU01000822">
    <property type="protein sequence ID" value="GAW08881.1"/>
    <property type="molecule type" value="Genomic_DNA"/>
</dbReference>
<proteinExistence type="predicted"/>
<name>A0A1Q3ENW2_LENED</name>
<dbReference type="AlphaFoldDB" id="A0A1Q3ENW2"/>
<gene>
    <name evidence="1" type="ORF">LENED_010989</name>
</gene>
<reference evidence="1 2" key="1">
    <citation type="submission" date="2016-08" db="EMBL/GenBank/DDBJ databases">
        <authorList>
            <consortium name="Lentinula edodes genome sequencing consortium"/>
            <person name="Sakamoto Y."/>
            <person name="Nakade K."/>
            <person name="Sato S."/>
            <person name="Yoshida Y."/>
            <person name="Miyazaki K."/>
            <person name="Natsume S."/>
            <person name="Konno N."/>
        </authorList>
    </citation>
    <scope>NUCLEOTIDE SEQUENCE [LARGE SCALE GENOMIC DNA]</scope>
    <source>
        <strain evidence="1 2">NBRC 111202</strain>
    </source>
</reference>
<evidence type="ECO:0000313" key="2">
    <source>
        <dbReference type="Proteomes" id="UP000188533"/>
    </source>
</evidence>
<reference evidence="1 2" key="2">
    <citation type="submission" date="2017-02" db="EMBL/GenBank/DDBJ databases">
        <title>A genome survey and senescence transcriptome analysis in Lentinula edodes.</title>
        <authorList>
            <person name="Sakamoto Y."/>
            <person name="Nakade K."/>
            <person name="Sato S."/>
            <person name="Yoshida Y."/>
            <person name="Miyazaki K."/>
            <person name="Natsume S."/>
            <person name="Konno N."/>
        </authorList>
    </citation>
    <scope>NUCLEOTIDE SEQUENCE [LARGE SCALE GENOMIC DNA]</scope>
    <source>
        <strain evidence="1 2">NBRC 111202</strain>
    </source>
</reference>
<organism evidence="1 2">
    <name type="scientific">Lentinula edodes</name>
    <name type="common">Shiitake mushroom</name>
    <name type="synonym">Lentinus edodes</name>
    <dbReference type="NCBI Taxonomy" id="5353"/>
    <lineage>
        <taxon>Eukaryota</taxon>
        <taxon>Fungi</taxon>
        <taxon>Dikarya</taxon>
        <taxon>Basidiomycota</taxon>
        <taxon>Agaricomycotina</taxon>
        <taxon>Agaricomycetes</taxon>
        <taxon>Agaricomycetidae</taxon>
        <taxon>Agaricales</taxon>
        <taxon>Marasmiineae</taxon>
        <taxon>Omphalotaceae</taxon>
        <taxon>Lentinula</taxon>
    </lineage>
</organism>
<sequence length="106" mass="11797">MHGMDISYYFPSTSPITSPITFQNPRFSAAFSQSFLSFVFSLNPHNKINPREDITPPWPMYPIANMGMVFNKTAVGNGNDVHPVQVDDGLLQRCSFRESLGALTGQ</sequence>
<accession>A0A1Q3ENW2</accession>
<dbReference type="Proteomes" id="UP000188533">
    <property type="component" value="Unassembled WGS sequence"/>
</dbReference>
<dbReference type="STRING" id="5353.A0A1Q3ENW2"/>